<protein>
    <submittedName>
        <fullName evidence="2">Uncharacterized protein</fullName>
    </submittedName>
</protein>
<dbReference type="AlphaFoldDB" id="A0A0B7BXQ2"/>
<feature type="compositionally biased region" description="Basic and acidic residues" evidence="1">
    <location>
        <begin position="1"/>
        <end position="22"/>
    </location>
</feature>
<gene>
    <name evidence="2" type="primary">ORF214874</name>
</gene>
<feature type="compositionally biased region" description="Low complexity" evidence="1">
    <location>
        <begin position="44"/>
        <end position="53"/>
    </location>
</feature>
<dbReference type="EMBL" id="HACG01050296">
    <property type="protein sequence ID" value="CEK97161.1"/>
    <property type="molecule type" value="Transcribed_RNA"/>
</dbReference>
<evidence type="ECO:0000313" key="2">
    <source>
        <dbReference type="EMBL" id="CEK97161.1"/>
    </source>
</evidence>
<name>A0A0B7BXQ2_9EUPU</name>
<feature type="non-terminal residue" evidence="2">
    <location>
        <position position="111"/>
    </location>
</feature>
<proteinExistence type="predicted"/>
<sequence>IEDTAKETKHDSDKQSNEKPKFTSEISIEDNVFEDGTKTQAAVSSEIISTTESPSLPKLGNDETVSFFPNDKGGKEVREERPVREMLVRRSRTESTESSSDKPVLETLTFS</sequence>
<feature type="compositionally biased region" description="Basic and acidic residues" evidence="1">
    <location>
        <begin position="72"/>
        <end position="104"/>
    </location>
</feature>
<feature type="region of interest" description="Disordered" evidence="1">
    <location>
        <begin position="1"/>
        <end position="111"/>
    </location>
</feature>
<accession>A0A0B7BXQ2</accession>
<organism evidence="2">
    <name type="scientific">Arion vulgaris</name>
    <dbReference type="NCBI Taxonomy" id="1028688"/>
    <lineage>
        <taxon>Eukaryota</taxon>
        <taxon>Metazoa</taxon>
        <taxon>Spiralia</taxon>
        <taxon>Lophotrochozoa</taxon>
        <taxon>Mollusca</taxon>
        <taxon>Gastropoda</taxon>
        <taxon>Heterobranchia</taxon>
        <taxon>Euthyneura</taxon>
        <taxon>Panpulmonata</taxon>
        <taxon>Eupulmonata</taxon>
        <taxon>Stylommatophora</taxon>
        <taxon>Helicina</taxon>
        <taxon>Arionoidea</taxon>
        <taxon>Arionidae</taxon>
        <taxon>Arion</taxon>
    </lineage>
</organism>
<reference evidence="2" key="1">
    <citation type="submission" date="2014-12" db="EMBL/GenBank/DDBJ databases">
        <title>Insight into the proteome of Arion vulgaris.</title>
        <authorList>
            <person name="Aradska J."/>
            <person name="Bulat T."/>
            <person name="Smidak R."/>
            <person name="Sarate P."/>
            <person name="Gangsoo J."/>
            <person name="Sialana F."/>
            <person name="Bilban M."/>
            <person name="Lubec G."/>
        </authorList>
    </citation>
    <scope>NUCLEOTIDE SEQUENCE</scope>
    <source>
        <tissue evidence="2">Skin</tissue>
    </source>
</reference>
<evidence type="ECO:0000256" key="1">
    <source>
        <dbReference type="SAM" id="MobiDB-lite"/>
    </source>
</evidence>
<feature type="non-terminal residue" evidence="2">
    <location>
        <position position="1"/>
    </location>
</feature>